<name>A0ABY2UNQ3_9RHOB</name>
<accession>A0ABY2UNQ3</accession>
<keyword evidence="1" id="KW-0812">Transmembrane</keyword>
<dbReference type="Pfam" id="PF13276">
    <property type="entry name" value="HTH_21"/>
    <property type="match status" value="1"/>
</dbReference>
<dbReference type="InterPro" id="IPR025948">
    <property type="entry name" value="HTH-like_dom"/>
</dbReference>
<comment type="caution">
    <text evidence="3">The sequence shown here is derived from an EMBL/GenBank/DDBJ whole genome shotgun (WGS) entry which is preliminary data.</text>
</comment>
<protein>
    <submittedName>
        <fullName evidence="3">Transposase</fullName>
    </submittedName>
</protein>
<keyword evidence="4" id="KW-1185">Reference proteome</keyword>
<evidence type="ECO:0000313" key="4">
    <source>
        <dbReference type="Proteomes" id="UP000305041"/>
    </source>
</evidence>
<organism evidence="3 4">
    <name type="scientific">Parasedimentitalea maritima</name>
    <dbReference type="NCBI Taxonomy" id="2578117"/>
    <lineage>
        <taxon>Bacteria</taxon>
        <taxon>Pseudomonadati</taxon>
        <taxon>Pseudomonadota</taxon>
        <taxon>Alphaproteobacteria</taxon>
        <taxon>Rhodobacterales</taxon>
        <taxon>Paracoccaceae</taxon>
        <taxon>Parasedimentitalea</taxon>
    </lineage>
</organism>
<dbReference type="EMBL" id="VAUA01000015">
    <property type="protein sequence ID" value="TLP55536.1"/>
    <property type="molecule type" value="Genomic_DNA"/>
</dbReference>
<sequence>MCIERNHPKVSVRRQCQMLSLARSNLYYAPKGESAENLRFMEMIDKQFLETPWYGSRQMARHMQRQGHKCGRHRVRRLMRLMGFVLTKVRNATWRSQYDVGVMALFLFLHLPFCRAVYAVFFGGSMPRVSRSFSSEKSYSPSMLM</sequence>
<reference evidence="3 4" key="1">
    <citation type="submission" date="2019-05" db="EMBL/GenBank/DDBJ databases">
        <title>Draft genome sequence of Pelagicola sp. DSW4-44.</title>
        <authorList>
            <person name="Oh J."/>
        </authorList>
    </citation>
    <scope>NUCLEOTIDE SEQUENCE [LARGE SCALE GENOMIC DNA]</scope>
    <source>
        <strain evidence="3 4">DSW4-44</strain>
    </source>
</reference>
<keyword evidence="1" id="KW-0472">Membrane</keyword>
<evidence type="ECO:0000259" key="2">
    <source>
        <dbReference type="Pfam" id="PF13276"/>
    </source>
</evidence>
<gene>
    <name evidence="3" type="ORF">FEE96_22750</name>
</gene>
<feature type="transmembrane region" description="Helical" evidence="1">
    <location>
        <begin position="100"/>
        <end position="121"/>
    </location>
</feature>
<evidence type="ECO:0000313" key="3">
    <source>
        <dbReference type="EMBL" id="TLP55536.1"/>
    </source>
</evidence>
<keyword evidence="1" id="KW-1133">Transmembrane helix</keyword>
<proteinExistence type="predicted"/>
<dbReference type="Proteomes" id="UP000305041">
    <property type="component" value="Unassembled WGS sequence"/>
</dbReference>
<evidence type="ECO:0000256" key="1">
    <source>
        <dbReference type="SAM" id="Phobius"/>
    </source>
</evidence>
<feature type="domain" description="HTH-like" evidence="2">
    <location>
        <begin position="38"/>
        <end position="85"/>
    </location>
</feature>